<keyword evidence="2" id="KW-1133">Transmembrane helix</keyword>
<keyword evidence="2" id="KW-0812">Transmembrane</keyword>
<dbReference type="AlphaFoldDB" id="A0A7J7JV76"/>
<evidence type="ECO:0000313" key="3">
    <source>
        <dbReference type="EMBL" id="KAF6029775.1"/>
    </source>
</evidence>
<reference evidence="3" key="1">
    <citation type="submission" date="2020-06" db="EMBL/GenBank/DDBJ databases">
        <title>Draft genome of Bugula neritina, a colonial animal packing powerful symbionts and potential medicines.</title>
        <authorList>
            <person name="Rayko M."/>
        </authorList>
    </citation>
    <scope>NUCLEOTIDE SEQUENCE [LARGE SCALE GENOMIC DNA]</scope>
    <source>
        <strain evidence="3">Kwan_BN1</strain>
    </source>
</reference>
<evidence type="ECO:0000313" key="4">
    <source>
        <dbReference type="Proteomes" id="UP000593567"/>
    </source>
</evidence>
<evidence type="ECO:0008006" key="5">
    <source>
        <dbReference type="Google" id="ProtNLM"/>
    </source>
</evidence>
<sequence length="443" mass="48429">MEMLTFRAYTAAFADLANTTLHAACENCTHLVEAAMFEIGQHMQDLYSEWNCTDENSCLGGCLATGQLSYDALTATSEAIQPLISTRYSDIIVHLHLVNPVTYELVEVTDMLVPMKLTIPLTSDPDFTTYQYVCRNWDYDNVDWSEDGCEAAMLDNSTDAWTATCYCYTTGYFAVFEGEELALLSVPSTTEFLIIEETTTAANFLNDLSEDDVDSVTIVFSIDADSALLANYSEVKADILEWLTDTMYVEEDRIENLVLSKGSIVVEFDLMSVGEGDLNILITRLEKQVTSSSSITLLGTTYTLIPDSFSFSINENVGTLPPVSESGGMKMGVIIGIVIGCTMLIVLVVVIAVVCLKKGSGANKIQDSPRESRTHLSHAELGTYQFQPSKINPAEEALYGPAPVPHVPDTVTKSTDAPIGSRPTTSNEKRTSPRLARSIHAAN</sequence>
<dbReference type="EMBL" id="VXIV02001787">
    <property type="protein sequence ID" value="KAF6029775.1"/>
    <property type="molecule type" value="Genomic_DNA"/>
</dbReference>
<evidence type="ECO:0000256" key="1">
    <source>
        <dbReference type="SAM" id="MobiDB-lite"/>
    </source>
</evidence>
<comment type="caution">
    <text evidence="3">The sequence shown here is derived from an EMBL/GenBank/DDBJ whole genome shotgun (WGS) entry which is preliminary data.</text>
</comment>
<evidence type="ECO:0000256" key="2">
    <source>
        <dbReference type="SAM" id="Phobius"/>
    </source>
</evidence>
<protein>
    <recommendedName>
        <fullName evidence="5">GPS domain-containing protein</fullName>
    </recommendedName>
</protein>
<feature type="transmembrane region" description="Helical" evidence="2">
    <location>
        <begin position="331"/>
        <end position="356"/>
    </location>
</feature>
<name>A0A7J7JV76_BUGNE</name>
<dbReference type="Proteomes" id="UP000593567">
    <property type="component" value="Unassembled WGS sequence"/>
</dbReference>
<proteinExistence type="predicted"/>
<dbReference type="OrthoDB" id="6108243at2759"/>
<organism evidence="3 4">
    <name type="scientific">Bugula neritina</name>
    <name type="common">Brown bryozoan</name>
    <name type="synonym">Sertularia neritina</name>
    <dbReference type="NCBI Taxonomy" id="10212"/>
    <lineage>
        <taxon>Eukaryota</taxon>
        <taxon>Metazoa</taxon>
        <taxon>Spiralia</taxon>
        <taxon>Lophotrochozoa</taxon>
        <taxon>Bryozoa</taxon>
        <taxon>Gymnolaemata</taxon>
        <taxon>Cheilostomatida</taxon>
        <taxon>Flustrina</taxon>
        <taxon>Buguloidea</taxon>
        <taxon>Bugulidae</taxon>
        <taxon>Bugula</taxon>
    </lineage>
</organism>
<accession>A0A7J7JV76</accession>
<dbReference type="Gene3D" id="2.60.220.50">
    <property type="match status" value="1"/>
</dbReference>
<gene>
    <name evidence="3" type="ORF">EB796_011923</name>
</gene>
<keyword evidence="4" id="KW-1185">Reference proteome</keyword>
<feature type="region of interest" description="Disordered" evidence="1">
    <location>
        <begin position="397"/>
        <end position="443"/>
    </location>
</feature>
<keyword evidence="2" id="KW-0472">Membrane</keyword>
<dbReference type="InterPro" id="IPR046338">
    <property type="entry name" value="GAIN_dom_sf"/>
</dbReference>